<protein>
    <submittedName>
        <fullName evidence="2">Uncharacterized protein</fullName>
    </submittedName>
</protein>
<comment type="caution">
    <text evidence="2">The sequence shown here is derived from an EMBL/GenBank/DDBJ whole genome shotgun (WGS) entry which is preliminary data.</text>
</comment>
<keyword evidence="3" id="KW-1185">Reference proteome</keyword>
<reference evidence="2" key="1">
    <citation type="journal article" date="2021" name="Nat. Commun.">
        <title>Genetic determinants of endophytism in the Arabidopsis root mycobiome.</title>
        <authorList>
            <person name="Mesny F."/>
            <person name="Miyauchi S."/>
            <person name="Thiergart T."/>
            <person name="Pickel B."/>
            <person name="Atanasova L."/>
            <person name="Karlsson M."/>
            <person name="Huettel B."/>
            <person name="Barry K.W."/>
            <person name="Haridas S."/>
            <person name="Chen C."/>
            <person name="Bauer D."/>
            <person name="Andreopoulos W."/>
            <person name="Pangilinan J."/>
            <person name="LaButti K."/>
            <person name="Riley R."/>
            <person name="Lipzen A."/>
            <person name="Clum A."/>
            <person name="Drula E."/>
            <person name="Henrissat B."/>
            <person name="Kohler A."/>
            <person name="Grigoriev I.V."/>
            <person name="Martin F.M."/>
            <person name="Hacquard S."/>
        </authorList>
    </citation>
    <scope>NUCLEOTIDE SEQUENCE</scope>
    <source>
        <strain evidence="2">MPI-CAGE-CH-0230</strain>
    </source>
</reference>
<dbReference type="AlphaFoldDB" id="A0A9P8Y1W7"/>
<evidence type="ECO:0000313" key="2">
    <source>
        <dbReference type="EMBL" id="KAH7027692.1"/>
    </source>
</evidence>
<accession>A0A9P8Y1W7</accession>
<dbReference type="EMBL" id="JAGTJQ010000007">
    <property type="protein sequence ID" value="KAH7027692.1"/>
    <property type="molecule type" value="Genomic_DNA"/>
</dbReference>
<proteinExistence type="predicted"/>
<dbReference type="RefSeq" id="XP_046010491.1">
    <property type="nucleotide sequence ID" value="XM_046154500.1"/>
</dbReference>
<gene>
    <name evidence="2" type="ORF">B0I36DRAFT_327658</name>
</gene>
<feature type="coiled-coil region" evidence="1">
    <location>
        <begin position="78"/>
        <end position="105"/>
    </location>
</feature>
<evidence type="ECO:0000313" key="3">
    <source>
        <dbReference type="Proteomes" id="UP000756346"/>
    </source>
</evidence>
<evidence type="ECO:0000256" key="1">
    <source>
        <dbReference type="SAM" id="Coils"/>
    </source>
</evidence>
<dbReference type="OrthoDB" id="4161238at2759"/>
<sequence length="110" mass="12594">MGTLAWVPIPAAGKDPRLRVLFLLLEATLTAWFWAVHSECRQTDRQVIEQLCPWPTDSFQYGGLCSHSPLNEGVRGDLGMSEELLNQLEAEARERRRELRRQTDKKYAPA</sequence>
<keyword evidence="1" id="KW-0175">Coiled coil</keyword>
<organism evidence="2 3">
    <name type="scientific">Microdochium trichocladiopsis</name>
    <dbReference type="NCBI Taxonomy" id="1682393"/>
    <lineage>
        <taxon>Eukaryota</taxon>
        <taxon>Fungi</taxon>
        <taxon>Dikarya</taxon>
        <taxon>Ascomycota</taxon>
        <taxon>Pezizomycotina</taxon>
        <taxon>Sordariomycetes</taxon>
        <taxon>Xylariomycetidae</taxon>
        <taxon>Xylariales</taxon>
        <taxon>Microdochiaceae</taxon>
        <taxon>Microdochium</taxon>
    </lineage>
</organism>
<dbReference type="Proteomes" id="UP000756346">
    <property type="component" value="Unassembled WGS sequence"/>
</dbReference>
<dbReference type="GeneID" id="70184046"/>
<name>A0A9P8Y1W7_9PEZI</name>